<name>X1FXY7_9ZZZZ</name>
<organism evidence="2">
    <name type="scientific">marine sediment metagenome</name>
    <dbReference type="NCBI Taxonomy" id="412755"/>
    <lineage>
        <taxon>unclassified sequences</taxon>
        <taxon>metagenomes</taxon>
        <taxon>ecological metagenomes</taxon>
    </lineage>
</organism>
<dbReference type="InterPro" id="IPR055458">
    <property type="entry name" value="IFT52_GIFT"/>
</dbReference>
<protein>
    <recommendedName>
        <fullName evidence="1">IFT52 GIFT domain-containing protein</fullName>
    </recommendedName>
</protein>
<dbReference type="PANTHER" id="PTHR12969">
    <property type="entry name" value="NGD5/OSM-6/IFT52"/>
    <property type="match status" value="1"/>
</dbReference>
<dbReference type="InterPro" id="IPR039975">
    <property type="entry name" value="IFT52"/>
</dbReference>
<feature type="non-terminal residue" evidence="2">
    <location>
        <position position="290"/>
    </location>
</feature>
<gene>
    <name evidence="2" type="ORF">S03H2_05367</name>
</gene>
<evidence type="ECO:0000259" key="1">
    <source>
        <dbReference type="Pfam" id="PF23355"/>
    </source>
</evidence>
<dbReference type="PANTHER" id="PTHR12969:SF7">
    <property type="entry name" value="INTRAFLAGELLAR TRANSPORT PROTEIN 52 HOMOLOG"/>
    <property type="match status" value="1"/>
</dbReference>
<dbReference type="EMBL" id="BARU01002232">
    <property type="protein sequence ID" value="GAH25633.1"/>
    <property type="molecule type" value="Genomic_DNA"/>
</dbReference>
<accession>X1FXY7</accession>
<feature type="domain" description="IFT52 GIFT" evidence="1">
    <location>
        <begin position="6"/>
        <end position="121"/>
    </location>
</feature>
<dbReference type="Pfam" id="PF23355">
    <property type="entry name" value="IFT52_GIFT"/>
    <property type="match status" value="1"/>
</dbReference>
<dbReference type="Gene3D" id="3.40.50.880">
    <property type="match status" value="1"/>
</dbReference>
<dbReference type="InterPro" id="IPR029062">
    <property type="entry name" value="Class_I_gatase-like"/>
</dbReference>
<comment type="caution">
    <text evidence="2">The sequence shown here is derived from an EMBL/GenBank/DDBJ whole genome shotgun (WGS) entry which is preliminary data.</text>
</comment>
<proteinExistence type="predicted"/>
<dbReference type="SUPFAM" id="SSF52317">
    <property type="entry name" value="Class I glutamine amidotransferase-like"/>
    <property type="match status" value="1"/>
</dbReference>
<evidence type="ECO:0000313" key="2">
    <source>
        <dbReference type="EMBL" id="GAH25633.1"/>
    </source>
</evidence>
<reference evidence="2" key="1">
    <citation type="journal article" date="2014" name="Front. Microbiol.">
        <title>High frequency of phylogenetically diverse reductive dehalogenase-homologous genes in deep subseafloor sedimentary metagenomes.</title>
        <authorList>
            <person name="Kawai M."/>
            <person name="Futagami T."/>
            <person name="Toyoda A."/>
            <person name="Takaki Y."/>
            <person name="Nishi S."/>
            <person name="Hori S."/>
            <person name="Arai W."/>
            <person name="Tsubouchi T."/>
            <person name="Morono Y."/>
            <person name="Uchiyama I."/>
            <person name="Ito T."/>
            <person name="Fujiyama A."/>
            <person name="Inagaki F."/>
            <person name="Takami H."/>
        </authorList>
    </citation>
    <scope>NUCLEOTIDE SEQUENCE</scope>
    <source>
        <strain evidence="2">Expedition CK06-06</strain>
    </source>
</reference>
<sequence>MPKYNIAFDVAHKPRGKIDENLTELRDFLNSNDFLCYNFLETPITQNSLKPFDILVFACPDFARITTMEITEINNWVKQDGGGLLLLSHAGGDRGRNSNLSELSQNFGIVFENDQVLDETYNLGMENMPIITAFIPPHPITNSISSLCFRSGCSLSVLGNSISIVSSNETSEPFSSALVCVSEPENGRICAIGSYELFRDRLGGGFSNDEHPSFAFNLFSWLISDYRMELHSNGEVPEALPLKEIRSQNASEYSPSATQYSSDEKPKVDINFSMNISKQSELVELLKIFQ</sequence>
<dbReference type="AlphaFoldDB" id="X1FXY7"/>